<dbReference type="PANTHER" id="PTHR48090:SF7">
    <property type="entry name" value="RFBJ PROTEIN"/>
    <property type="match status" value="1"/>
</dbReference>
<comment type="caution">
    <text evidence="2">The sequence shown here is derived from an EMBL/GenBank/DDBJ whole genome shotgun (WGS) entry which is preliminary data.</text>
</comment>
<dbReference type="InterPro" id="IPR001173">
    <property type="entry name" value="Glyco_trans_2-like"/>
</dbReference>
<dbReference type="AlphaFoldDB" id="A0A2N2E9S2"/>
<dbReference type="SUPFAM" id="SSF53448">
    <property type="entry name" value="Nucleotide-diphospho-sugar transferases"/>
    <property type="match status" value="1"/>
</dbReference>
<reference evidence="2 3" key="1">
    <citation type="journal article" date="2017" name="ISME J.">
        <title>Potential for microbial H2 and metal transformations associated with novel bacteria and archaea in deep terrestrial subsurface sediments.</title>
        <authorList>
            <person name="Hernsdorf A.W."/>
            <person name="Amano Y."/>
            <person name="Miyakawa K."/>
            <person name="Ise K."/>
            <person name="Suzuki Y."/>
            <person name="Anantharaman K."/>
            <person name="Probst A."/>
            <person name="Burstein D."/>
            <person name="Thomas B.C."/>
            <person name="Banfield J.F."/>
        </authorList>
    </citation>
    <scope>NUCLEOTIDE SEQUENCE [LARGE SCALE GENOMIC DNA]</scope>
    <source>
        <strain evidence="2">HGW-Falkowbacteria-1</strain>
    </source>
</reference>
<proteinExistence type="predicted"/>
<organism evidence="2 3">
    <name type="scientific">Candidatus Falkowbacteria bacterium HGW-Falkowbacteria-1</name>
    <dbReference type="NCBI Taxonomy" id="2013768"/>
    <lineage>
        <taxon>Bacteria</taxon>
        <taxon>Candidatus Falkowiibacteriota</taxon>
    </lineage>
</organism>
<evidence type="ECO:0000313" key="3">
    <source>
        <dbReference type="Proteomes" id="UP000233517"/>
    </source>
</evidence>
<evidence type="ECO:0000313" key="2">
    <source>
        <dbReference type="EMBL" id="PKM91461.1"/>
    </source>
</evidence>
<dbReference type="InterPro" id="IPR050256">
    <property type="entry name" value="Glycosyltransferase_2"/>
</dbReference>
<dbReference type="Gene3D" id="3.90.550.10">
    <property type="entry name" value="Spore Coat Polysaccharide Biosynthesis Protein SpsA, Chain A"/>
    <property type="match status" value="1"/>
</dbReference>
<sequence>MKVFCVIPAWNEEKNIIETINKVLPYVDGLVIVDDYSTDKTAEILKQVKNNKITSLHHPINLGQGAALQTGNEYCLKNGAEIIVHFDADGQFLAEEIPKIIKPILEEEYEIVFGSRFMEINSDIPKFKKNVIHPLAKKFNYIFFSIKTSDPQSGFRAMTRNVAQKIKIESDRMAHCTEILAKAFDYKLRIKEVPITVLYKEFGQKFSGGFTIIKDLILKKIKG</sequence>
<evidence type="ECO:0000259" key="1">
    <source>
        <dbReference type="Pfam" id="PF00535"/>
    </source>
</evidence>
<gene>
    <name evidence="2" type="ORF">CVU82_02595</name>
</gene>
<feature type="domain" description="Glycosyltransferase 2-like" evidence="1">
    <location>
        <begin position="6"/>
        <end position="166"/>
    </location>
</feature>
<protein>
    <recommendedName>
        <fullName evidence="1">Glycosyltransferase 2-like domain-containing protein</fullName>
    </recommendedName>
</protein>
<dbReference type="EMBL" id="PHAI01000002">
    <property type="protein sequence ID" value="PKM91461.1"/>
    <property type="molecule type" value="Genomic_DNA"/>
</dbReference>
<accession>A0A2N2E9S2</accession>
<dbReference type="CDD" id="cd04179">
    <property type="entry name" value="DPM_DPG-synthase_like"/>
    <property type="match status" value="1"/>
</dbReference>
<dbReference type="PANTHER" id="PTHR48090">
    <property type="entry name" value="UNDECAPRENYL-PHOSPHATE 4-DEOXY-4-FORMAMIDO-L-ARABINOSE TRANSFERASE-RELATED"/>
    <property type="match status" value="1"/>
</dbReference>
<dbReference type="InterPro" id="IPR029044">
    <property type="entry name" value="Nucleotide-diphossugar_trans"/>
</dbReference>
<dbReference type="Proteomes" id="UP000233517">
    <property type="component" value="Unassembled WGS sequence"/>
</dbReference>
<name>A0A2N2E9S2_9BACT</name>
<dbReference type="Pfam" id="PF00535">
    <property type="entry name" value="Glycos_transf_2"/>
    <property type="match status" value="1"/>
</dbReference>